<feature type="domain" description="Soluble ligand binding" evidence="17">
    <location>
        <begin position="240"/>
        <end position="291"/>
    </location>
</feature>
<reference evidence="19" key="1">
    <citation type="submission" date="2020-05" db="EMBL/GenBank/DDBJ databases">
        <authorList>
            <person name="Zhu T."/>
            <person name="Keshari N."/>
            <person name="Lu X."/>
        </authorList>
    </citation>
    <scope>NUCLEOTIDE SEQUENCE</scope>
    <source>
        <strain evidence="19">NK1-22</strain>
    </source>
</reference>
<evidence type="ECO:0000256" key="8">
    <source>
        <dbReference type="ARBA" id="ARBA00023047"/>
    </source>
</evidence>
<keyword evidence="13" id="KW-0998">Cell outer membrane</keyword>
<keyword evidence="3" id="KW-0813">Transport</keyword>
<dbReference type="InterPro" id="IPR019554">
    <property type="entry name" value="Soluble_ligand-bd"/>
</dbReference>
<feature type="domain" description="Polysaccharide export protein N-terminal" evidence="16">
    <location>
        <begin position="52"/>
        <end position="124"/>
    </location>
</feature>
<keyword evidence="4" id="KW-1134">Transmembrane beta strand</keyword>
<dbReference type="Pfam" id="PF02563">
    <property type="entry name" value="Poly_export"/>
    <property type="match status" value="1"/>
</dbReference>
<dbReference type="GO" id="GO:0009279">
    <property type="term" value="C:cell outer membrane"/>
    <property type="evidence" value="ECO:0007669"/>
    <property type="project" value="UniProtKB-SubCell"/>
</dbReference>
<evidence type="ECO:0000259" key="18">
    <source>
        <dbReference type="Pfam" id="PF22461"/>
    </source>
</evidence>
<evidence type="ECO:0000256" key="14">
    <source>
        <dbReference type="ARBA" id="ARBA00023288"/>
    </source>
</evidence>
<evidence type="ECO:0000256" key="7">
    <source>
        <dbReference type="ARBA" id="ARBA00022729"/>
    </source>
</evidence>
<keyword evidence="7 15" id="KW-0732">Signal</keyword>
<dbReference type="Pfam" id="PF22461">
    <property type="entry name" value="SLBB_2"/>
    <property type="match status" value="1"/>
</dbReference>
<feature type="domain" description="SLBB" evidence="18">
    <location>
        <begin position="132"/>
        <end position="215"/>
    </location>
</feature>
<gene>
    <name evidence="19" type="ORF">HNI00_14425</name>
</gene>
<evidence type="ECO:0000256" key="13">
    <source>
        <dbReference type="ARBA" id="ARBA00023237"/>
    </source>
</evidence>
<protein>
    <submittedName>
        <fullName evidence="19">Polysaccharide export protein</fullName>
    </submittedName>
</protein>
<keyword evidence="8" id="KW-0625">Polysaccharide transport</keyword>
<dbReference type="GO" id="GO:0006811">
    <property type="term" value="P:monoatomic ion transport"/>
    <property type="evidence" value="ECO:0007669"/>
    <property type="project" value="UniProtKB-KW"/>
</dbReference>
<evidence type="ECO:0000256" key="11">
    <source>
        <dbReference type="ARBA" id="ARBA00023136"/>
    </source>
</evidence>
<keyword evidence="10" id="KW-0626">Porin</keyword>
<sequence>MLTWKIVKRIGYSAVTSAAILIASPSLTPAQTVTGQNVSNVTAVSAASPLLQPAYILGTGDELSIAVYGYDEYTLTTSILPDGTITLPLIGPIQAAGKTTEQFKQDLTERLRAILVNPAATVTVLTPRPIVVNVAGEVMRPGPVRGTDLQGTPTLSAALISAGGVTRNADIRQVYLRRVGPNGGTQSYTINLWDAISSDNASADLLIQDGDSIYIPPLGQGEVLDRRLLARSSFSPATVRVRVVGEVTKPGEVQVPPGSSVSSAVAIAGGPTEDARLSRVAFIRMNEQGAVERHMLDLRNLSDANEIQDGDVVIVPRRRDTSFLQMVTRVLNPLGSLIGILDGVDGLLTGND</sequence>
<evidence type="ECO:0000256" key="1">
    <source>
        <dbReference type="ARBA" id="ARBA00004571"/>
    </source>
</evidence>
<evidence type="ECO:0000256" key="10">
    <source>
        <dbReference type="ARBA" id="ARBA00023114"/>
    </source>
</evidence>
<dbReference type="EMBL" id="CP053540">
    <property type="protein sequence ID" value="WOB44210.1"/>
    <property type="molecule type" value="Genomic_DNA"/>
</dbReference>
<evidence type="ECO:0000256" key="4">
    <source>
        <dbReference type="ARBA" id="ARBA00022452"/>
    </source>
</evidence>
<dbReference type="AlphaFoldDB" id="A0AA96YCF2"/>
<keyword evidence="5" id="KW-0762">Sugar transport</keyword>
<dbReference type="InterPro" id="IPR049712">
    <property type="entry name" value="Poly_export"/>
</dbReference>
<evidence type="ECO:0000313" key="19">
    <source>
        <dbReference type="EMBL" id="WOB44210.1"/>
    </source>
</evidence>
<keyword evidence="12" id="KW-0564">Palmitate</keyword>
<dbReference type="PANTHER" id="PTHR33619:SF3">
    <property type="entry name" value="POLYSACCHARIDE EXPORT PROTEIN GFCE-RELATED"/>
    <property type="match status" value="1"/>
</dbReference>
<name>A0AA96YCF2_9CYAN</name>
<evidence type="ECO:0000256" key="5">
    <source>
        <dbReference type="ARBA" id="ARBA00022597"/>
    </source>
</evidence>
<dbReference type="RefSeq" id="WP_316787306.1">
    <property type="nucleotide sequence ID" value="NZ_CP053540.1"/>
</dbReference>
<evidence type="ECO:0000256" key="3">
    <source>
        <dbReference type="ARBA" id="ARBA00022448"/>
    </source>
</evidence>
<keyword evidence="6" id="KW-0812">Transmembrane</keyword>
<proteinExistence type="inferred from homology"/>
<accession>A0AA96YCF2</accession>
<organism evidence="19">
    <name type="scientific">Thermoleptolyngbya oregonensis NK1-22</name>
    <dbReference type="NCBI Taxonomy" id="2547457"/>
    <lineage>
        <taxon>Bacteria</taxon>
        <taxon>Bacillati</taxon>
        <taxon>Cyanobacteriota</taxon>
        <taxon>Cyanophyceae</taxon>
        <taxon>Oculatellales</taxon>
        <taxon>Oculatellaceae</taxon>
        <taxon>Thermoleptolyngbya</taxon>
    </lineage>
</organism>
<evidence type="ECO:0000256" key="6">
    <source>
        <dbReference type="ARBA" id="ARBA00022692"/>
    </source>
</evidence>
<evidence type="ECO:0000256" key="2">
    <source>
        <dbReference type="ARBA" id="ARBA00009450"/>
    </source>
</evidence>
<dbReference type="PANTHER" id="PTHR33619">
    <property type="entry name" value="POLYSACCHARIDE EXPORT PROTEIN GFCE-RELATED"/>
    <property type="match status" value="1"/>
</dbReference>
<feature type="signal peptide" evidence="15">
    <location>
        <begin position="1"/>
        <end position="30"/>
    </location>
</feature>
<evidence type="ECO:0000259" key="16">
    <source>
        <dbReference type="Pfam" id="PF02563"/>
    </source>
</evidence>
<keyword evidence="14" id="KW-0449">Lipoprotein</keyword>
<dbReference type="Pfam" id="PF10531">
    <property type="entry name" value="SLBB"/>
    <property type="match status" value="1"/>
</dbReference>
<comment type="subcellular location">
    <subcellularLocation>
        <location evidence="1">Cell outer membrane</location>
        <topology evidence="1">Multi-pass membrane protein</topology>
    </subcellularLocation>
</comment>
<evidence type="ECO:0000259" key="17">
    <source>
        <dbReference type="Pfam" id="PF10531"/>
    </source>
</evidence>
<dbReference type="KEGG" id="tog:HNI00_14425"/>
<keyword evidence="11" id="KW-0472">Membrane</keyword>
<comment type="similarity">
    <text evidence="2">Belongs to the BexD/CtrA/VexA family.</text>
</comment>
<dbReference type="GO" id="GO:0046930">
    <property type="term" value="C:pore complex"/>
    <property type="evidence" value="ECO:0007669"/>
    <property type="project" value="UniProtKB-KW"/>
</dbReference>
<feature type="chain" id="PRO_5041644526" evidence="15">
    <location>
        <begin position="31"/>
        <end position="352"/>
    </location>
</feature>
<dbReference type="InterPro" id="IPR054765">
    <property type="entry name" value="SLBB_dom"/>
</dbReference>
<dbReference type="Gene3D" id="3.10.560.10">
    <property type="entry name" value="Outer membrane lipoprotein wza domain like"/>
    <property type="match status" value="2"/>
</dbReference>
<dbReference type="GO" id="GO:0015159">
    <property type="term" value="F:polysaccharide transmembrane transporter activity"/>
    <property type="evidence" value="ECO:0007669"/>
    <property type="project" value="InterPro"/>
</dbReference>
<dbReference type="GO" id="GO:0015288">
    <property type="term" value="F:porin activity"/>
    <property type="evidence" value="ECO:0007669"/>
    <property type="project" value="UniProtKB-KW"/>
</dbReference>
<evidence type="ECO:0000256" key="15">
    <source>
        <dbReference type="SAM" id="SignalP"/>
    </source>
</evidence>
<keyword evidence="9" id="KW-0406">Ion transport</keyword>
<evidence type="ECO:0000256" key="9">
    <source>
        <dbReference type="ARBA" id="ARBA00023065"/>
    </source>
</evidence>
<evidence type="ECO:0000256" key="12">
    <source>
        <dbReference type="ARBA" id="ARBA00023139"/>
    </source>
</evidence>
<dbReference type="InterPro" id="IPR003715">
    <property type="entry name" value="Poly_export_N"/>
</dbReference>